<evidence type="ECO:0000313" key="4">
    <source>
        <dbReference type="Proteomes" id="UP000264071"/>
    </source>
</evidence>
<dbReference type="GO" id="GO:0000155">
    <property type="term" value="F:phosphorelay sensor kinase activity"/>
    <property type="evidence" value="ECO:0007669"/>
    <property type="project" value="InterPro"/>
</dbReference>
<feature type="domain" description="Signal transduction histidine kinase internal region" evidence="2">
    <location>
        <begin position="180"/>
        <end position="255"/>
    </location>
</feature>
<dbReference type="PANTHER" id="PTHR34220">
    <property type="entry name" value="SENSOR HISTIDINE KINASE YPDA"/>
    <property type="match status" value="1"/>
</dbReference>
<dbReference type="PANTHER" id="PTHR34220:SF7">
    <property type="entry name" value="SENSOR HISTIDINE KINASE YPDA"/>
    <property type="match status" value="1"/>
</dbReference>
<dbReference type="InterPro" id="IPR050640">
    <property type="entry name" value="Bact_2-comp_sensor_kinase"/>
</dbReference>
<proteinExistence type="predicted"/>
<dbReference type="AlphaFoldDB" id="A0A3D4VA41"/>
<dbReference type="EMBL" id="DPIY01000010">
    <property type="protein sequence ID" value="HCT57694.1"/>
    <property type="molecule type" value="Genomic_DNA"/>
</dbReference>
<feature type="transmembrane region" description="Helical" evidence="1">
    <location>
        <begin position="138"/>
        <end position="160"/>
    </location>
</feature>
<reference evidence="3 4" key="1">
    <citation type="journal article" date="2018" name="Nat. Biotechnol.">
        <title>A standardized bacterial taxonomy based on genome phylogeny substantially revises the tree of life.</title>
        <authorList>
            <person name="Parks D.H."/>
            <person name="Chuvochina M."/>
            <person name="Waite D.W."/>
            <person name="Rinke C."/>
            <person name="Skarshewski A."/>
            <person name="Chaumeil P.A."/>
            <person name="Hugenholtz P."/>
        </authorList>
    </citation>
    <scope>NUCLEOTIDE SEQUENCE [LARGE SCALE GENOMIC DNA]</scope>
    <source>
        <strain evidence="3">UBA8844</strain>
    </source>
</reference>
<feature type="transmembrane region" description="Helical" evidence="1">
    <location>
        <begin position="98"/>
        <end position="118"/>
    </location>
</feature>
<accession>A0A3D4VA41</accession>
<name>A0A3D4VA41_9BACT</name>
<keyword evidence="1" id="KW-0472">Membrane</keyword>
<gene>
    <name evidence="3" type="ORF">DGD08_10885</name>
</gene>
<dbReference type="InterPro" id="IPR036890">
    <property type="entry name" value="HATPase_C_sf"/>
</dbReference>
<evidence type="ECO:0000259" key="2">
    <source>
        <dbReference type="Pfam" id="PF06580"/>
    </source>
</evidence>
<dbReference type="Gene3D" id="3.30.565.10">
    <property type="entry name" value="Histidine kinase-like ATPase, C-terminal domain"/>
    <property type="match status" value="1"/>
</dbReference>
<evidence type="ECO:0000256" key="1">
    <source>
        <dbReference type="SAM" id="Phobius"/>
    </source>
</evidence>
<keyword evidence="1" id="KW-0812">Transmembrane</keyword>
<dbReference type="Proteomes" id="UP000264071">
    <property type="component" value="Unassembled WGS sequence"/>
</dbReference>
<keyword evidence="1" id="KW-1133">Transmembrane helix</keyword>
<evidence type="ECO:0000313" key="3">
    <source>
        <dbReference type="EMBL" id="HCT57694.1"/>
    </source>
</evidence>
<feature type="transmembrane region" description="Helical" evidence="1">
    <location>
        <begin position="25"/>
        <end position="47"/>
    </location>
</feature>
<protein>
    <recommendedName>
        <fullName evidence="2">Signal transduction histidine kinase internal region domain-containing protein</fullName>
    </recommendedName>
</protein>
<dbReference type="Pfam" id="PF06580">
    <property type="entry name" value="His_kinase"/>
    <property type="match status" value="1"/>
</dbReference>
<dbReference type="InterPro" id="IPR010559">
    <property type="entry name" value="Sig_transdc_His_kin_internal"/>
</dbReference>
<sequence length="404" mass="44272">MLLPIPFRLRRDTGETPLSPMPRGVVLLLHAGYWAMYLLLMALIFALVQAQTRSPMGLVTLLFRSRLAFQLIVPNVVAFYIAYGILAPRFLATRRFGAFILGGLVALLSASAVSLAGVPSRILDPSSIYIAANRITPFLMATGGIAAIHVTIATIMRGFVGWYDDFAERDALRRRTTEMEVALMRATLDPHFLFNTLNNIDTLITRAPETASLYLTRLSELLRFVLYDSRADLVPLDTELAFLDKYIALQRLRLRNPDTVTYAVRGNRQGSLIAPMLLVPFVENAFKHASGQKATGAIAVDIAVDNTSLRFTCANRYDPARRDQAVTDGTALAGGLGNDLIRRRLELLYAGRFTLQIDDQDAVYSVHLSVQLASAPISPSLHAPAATVTNLASLSAAAHALSHH</sequence>
<comment type="caution">
    <text evidence="3">The sequence shown here is derived from an EMBL/GenBank/DDBJ whole genome shotgun (WGS) entry which is preliminary data.</text>
</comment>
<dbReference type="GO" id="GO:0016020">
    <property type="term" value="C:membrane"/>
    <property type="evidence" value="ECO:0007669"/>
    <property type="project" value="InterPro"/>
</dbReference>
<feature type="transmembrane region" description="Helical" evidence="1">
    <location>
        <begin position="67"/>
        <end position="86"/>
    </location>
</feature>
<organism evidence="3 4">
    <name type="scientific">Gemmatimonas aurantiaca</name>
    <dbReference type="NCBI Taxonomy" id="173480"/>
    <lineage>
        <taxon>Bacteria</taxon>
        <taxon>Pseudomonadati</taxon>
        <taxon>Gemmatimonadota</taxon>
        <taxon>Gemmatimonadia</taxon>
        <taxon>Gemmatimonadales</taxon>
        <taxon>Gemmatimonadaceae</taxon>
        <taxon>Gemmatimonas</taxon>
    </lineage>
</organism>